<dbReference type="Proteomes" id="UP000607653">
    <property type="component" value="Unassembled WGS sequence"/>
</dbReference>
<reference evidence="2 3" key="1">
    <citation type="journal article" date="2020" name="Mol. Biol. Evol.">
        <title>Distinct Expression and Methylation Patterns for Genes with Different Fates following a Single Whole-Genome Duplication in Flowering Plants.</title>
        <authorList>
            <person name="Shi T."/>
            <person name="Rahmani R.S."/>
            <person name="Gugger P.F."/>
            <person name="Wang M."/>
            <person name="Li H."/>
            <person name="Zhang Y."/>
            <person name="Li Z."/>
            <person name="Wang Q."/>
            <person name="Van de Peer Y."/>
            <person name="Marchal K."/>
            <person name="Chen J."/>
        </authorList>
    </citation>
    <scope>NUCLEOTIDE SEQUENCE [LARGE SCALE GENOMIC DNA]</scope>
    <source>
        <tissue evidence="2">Leaf</tissue>
    </source>
</reference>
<organism evidence="2 3">
    <name type="scientific">Nelumbo nucifera</name>
    <name type="common">Sacred lotus</name>
    <dbReference type="NCBI Taxonomy" id="4432"/>
    <lineage>
        <taxon>Eukaryota</taxon>
        <taxon>Viridiplantae</taxon>
        <taxon>Streptophyta</taxon>
        <taxon>Embryophyta</taxon>
        <taxon>Tracheophyta</taxon>
        <taxon>Spermatophyta</taxon>
        <taxon>Magnoliopsida</taxon>
        <taxon>Proteales</taxon>
        <taxon>Nelumbonaceae</taxon>
        <taxon>Nelumbo</taxon>
    </lineage>
</organism>
<dbReference type="EMBL" id="DUZY01000002">
    <property type="protein sequence ID" value="DAD28097.1"/>
    <property type="molecule type" value="Genomic_DNA"/>
</dbReference>
<proteinExistence type="predicted"/>
<feature type="transmembrane region" description="Helical" evidence="1">
    <location>
        <begin position="110"/>
        <end position="131"/>
    </location>
</feature>
<name>A0A822Y6K6_NELNU</name>
<keyword evidence="1" id="KW-0812">Transmembrane</keyword>
<gene>
    <name evidence="2" type="ORF">HUJ06_029565</name>
</gene>
<keyword evidence="3" id="KW-1185">Reference proteome</keyword>
<accession>A0A822Y6K6</accession>
<dbReference type="AlphaFoldDB" id="A0A822Y6K6"/>
<keyword evidence="1" id="KW-1133">Transmembrane helix</keyword>
<keyword evidence="1" id="KW-0472">Membrane</keyword>
<sequence length="132" mass="14937">MGTFGMVPGHMGGTKHQKLSSGLSLPRFKGLIIPLVACISLLSQDWLKSSFYKDPSLGLSVGLISSRHHDLVYNLTWHTLRNHLRHSLLSSLKYTFKLEMRDWPLRPTRGYALVSTLVVCFFLLLFFFGALT</sequence>
<protein>
    <submittedName>
        <fullName evidence="2">Uncharacterized protein</fullName>
    </submittedName>
</protein>
<comment type="caution">
    <text evidence="2">The sequence shown here is derived from an EMBL/GenBank/DDBJ whole genome shotgun (WGS) entry which is preliminary data.</text>
</comment>
<evidence type="ECO:0000256" key="1">
    <source>
        <dbReference type="SAM" id="Phobius"/>
    </source>
</evidence>
<evidence type="ECO:0000313" key="2">
    <source>
        <dbReference type="EMBL" id="DAD28097.1"/>
    </source>
</evidence>
<evidence type="ECO:0000313" key="3">
    <source>
        <dbReference type="Proteomes" id="UP000607653"/>
    </source>
</evidence>